<name>A0A8S5LP06_9CAUD</name>
<evidence type="ECO:0000313" key="1">
    <source>
        <dbReference type="EMBL" id="DAD71583.1"/>
    </source>
</evidence>
<reference evidence="1" key="1">
    <citation type="journal article" date="2021" name="Proc. Natl. Acad. Sci. U.S.A.">
        <title>A Catalog of Tens of Thousands of Viruses from Human Metagenomes Reveals Hidden Associations with Chronic Diseases.</title>
        <authorList>
            <person name="Tisza M.J."/>
            <person name="Buck C.B."/>
        </authorList>
    </citation>
    <scope>NUCLEOTIDE SEQUENCE</scope>
    <source>
        <strain evidence="1">CtNNQ1</strain>
    </source>
</reference>
<accession>A0A8S5LP06</accession>
<protein>
    <submittedName>
        <fullName evidence="1">Uncharacterized protein</fullName>
    </submittedName>
</protein>
<dbReference type="EMBL" id="BK015884">
    <property type="protein sequence ID" value="DAD71583.1"/>
    <property type="molecule type" value="Genomic_DNA"/>
</dbReference>
<proteinExistence type="predicted"/>
<sequence>MGTNCHTYLILITDMMQFLQIEEDHIKPSILKPIESFLVKVT</sequence>
<organism evidence="1">
    <name type="scientific">Siphoviridae sp. ctNNQ1</name>
    <dbReference type="NCBI Taxonomy" id="2827571"/>
    <lineage>
        <taxon>Viruses</taxon>
        <taxon>Duplodnaviria</taxon>
        <taxon>Heunggongvirae</taxon>
        <taxon>Uroviricota</taxon>
        <taxon>Caudoviricetes</taxon>
    </lineage>
</organism>